<reference evidence="4" key="2">
    <citation type="submission" date="2020-09" db="EMBL/GenBank/DDBJ databases">
        <authorList>
            <person name="Sun Q."/>
            <person name="Ohkuma M."/>
        </authorList>
    </citation>
    <scope>NUCLEOTIDE SEQUENCE</scope>
    <source>
        <strain evidence="4">JCM 19831</strain>
    </source>
</reference>
<dbReference type="RefSeq" id="WP_229836394.1">
    <property type="nucleotide sequence ID" value="NZ_BMPI01000055.1"/>
</dbReference>
<accession>A0A917X4X3</accession>
<feature type="domain" description="YncI copper-binding" evidence="3">
    <location>
        <begin position="93"/>
        <end position="153"/>
    </location>
</feature>
<organism evidence="4 5">
    <name type="scientific">Dactylosporangium sucinum</name>
    <dbReference type="NCBI Taxonomy" id="1424081"/>
    <lineage>
        <taxon>Bacteria</taxon>
        <taxon>Bacillati</taxon>
        <taxon>Actinomycetota</taxon>
        <taxon>Actinomycetes</taxon>
        <taxon>Micromonosporales</taxon>
        <taxon>Micromonosporaceae</taxon>
        <taxon>Dactylosporangium</taxon>
    </lineage>
</organism>
<dbReference type="EMBL" id="BMPI01000055">
    <property type="protein sequence ID" value="GGM67280.1"/>
    <property type="molecule type" value="Genomic_DNA"/>
</dbReference>
<dbReference type="InterPro" id="IPR038507">
    <property type="entry name" value="YcnI-like_sf"/>
</dbReference>
<feature type="region of interest" description="Disordered" evidence="1">
    <location>
        <begin position="136"/>
        <end position="197"/>
    </location>
</feature>
<protein>
    <recommendedName>
        <fullName evidence="3">YncI copper-binding domain-containing protein</fullName>
    </recommendedName>
</protein>
<gene>
    <name evidence="4" type="ORF">GCM10007977_081240</name>
</gene>
<reference evidence="4" key="1">
    <citation type="journal article" date="2014" name="Int. J. Syst. Evol. Microbiol.">
        <title>Complete genome sequence of Corynebacterium casei LMG S-19264T (=DSM 44701T), isolated from a smear-ripened cheese.</title>
        <authorList>
            <consortium name="US DOE Joint Genome Institute (JGI-PGF)"/>
            <person name="Walter F."/>
            <person name="Albersmeier A."/>
            <person name="Kalinowski J."/>
            <person name="Ruckert C."/>
        </authorList>
    </citation>
    <scope>NUCLEOTIDE SEQUENCE</scope>
    <source>
        <strain evidence="4">JCM 19831</strain>
    </source>
</reference>
<evidence type="ECO:0000256" key="2">
    <source>
        <dbReference type="SAM" id="Phobius"/>
    </source>
</evidence>
<keyword evidence="2" id="KW-1133">Transmembrane helix</keyword>
<proteinExistence type="predicted"/>
<feature type="transmembrane region" description="Helical" evidence="2">
    <location>
        <begin position="201"/>
        <end position="222"/>
    </location>
</feature>
<feature type="compositionally biased region" description="Low complexity" evidence="1">
    <location>
        <begin position="139"/>
        <end position="196"/>
    </location>
</feature>
<sequence length="233" mass="23061">MAVATGAAIGTLTVVFGGSPAAAHVEVVADNPQAGAGNVTVTFTGEGESTRAGIVSERVVLPTGIAPADVRLVSAPPGWTLTVAADGYTVAGPALKPKDDAVHSVMVARLPVDATVLVFKTIETYSDGKVSRWIDVPDAANPEPENPAPALKLRPAAPGAAATSVPTSSSAPASPSPATSPTESSNAAAPASSDSSDNTPVGWIAAIGGIVVVGALGIALLARRRRSDDGTNT</sequence>
<dbReference type="Proteomes" id="UP000642070">
    <property type="component" value="Unassembled WGS sequence"/>
</dbReference>
<evidence type="ECO:0000259" key="3">
    <source>
        <dbReference type="Pfam" id="PF07987"/>
    </source>
</evidence>
<evidence type="ECO:0000313" key="5">
    <source>
        <dbReference type="Proteomes" id="UP000642070"/>
    </source>
</evidence>
<keyword evidence="5" id="KW-1185">Reference proteome</keyword>
<dbReference type="Gene3D" id="2.60.40.2230">
    <property type="entry name" value="Uncharacterised protein YcnI-like PF07987, DUF1775"/>
    <property type="match status" value="1"/>
</dbReference>
<dbReference type="AlphaFoldDB" id="A0A917X4X3"/>
<dbReference type="Pfam" id="PF07987">
    <property type="entry name" value="DUF1775"/>
    <property type="match status" value="1"/>
</dbReference>
<comment type="caution">
    <text evidence="4">The sequence shown here is derived from an EMBL/GenBank/DDBJ whole genome shotgun (WGS) entry which is preliminary data.</text>
</comment>
<evidence type="ECO:0000256" key="1">
    <source>
        <dbReference type="SAM" id="MobiDB-lite"/>
    </source>
</evidence>
<dbReference type="InterPro" id="IPR012533">
    <property type="entry name" value="YcnI-copper_dom"/>
</dbReference>
<name>A0A917X4X3_9ACTN</name>
<keyword evidence="2" id="KW-0472">Membrane</keyword>
<keyword evidence="2" id="KW-0812">Transmembrane</keyword>
<evidence type="ECO:0000313" key="4">
    <source>
        <dbReference type="EMBL" id="GGM67280.1"/>
    </source>
</evidence>